<evidence type="ECO:0000256" key="1">
    <source>
        <dbReference type="ARBA" id="ARBA00023125"/>
    </source>
</evidence>
<dbReference type="Pfam" id="PF01381">
    <property type="entry name" value="HTH_3"/>
    <property type="match status" value="1"/>
</dbReference>
<accession>A0A4S4FTE5</accession>
<evidence type="ECO:0000259" key="3">
    <source>
        <dbReference type="PROSITE" id="PS50943"/>
    </source>
</evidence>
<gene>
    <name evidence="4" type="primary">higA</name>
    <name evidence="4" type="ORF">E6C64_00230</name>
</gene>
<proteinExistence type="predicted"/>
<dbReference type="GO" id="GO:0003677">
    <property type="term" value="F:DNA binding"/>
    <property type="evidence" value="ECO:0007669"/>
    <property type="project" value="UniProtKB-KW"/>
</dbReference>
<dbReference type="InterPro" id="IPR013430">
    <property type="entry name" value="Toxin_antidote_HigA"/>
</dbReference>
<dbReference type="SUPFAM" id="SSF47413">
    <property type="entry name" value="lambda repressor-like DNA-binding domains"/>
    <property type="match status" value="1"/>
</dbReference>
<dbReference type="InterPro" id="IPR001387">
    <property type="entry name" value="Cro/C1-type_HTH"/>
</dbReference>
<dbReference type="EMBL" id="SSSM01000001">
    <property type="protein sequence ID" value="THG32846.1"/>
    <property type="molecule type" value="Genomic_DNA"/>
</dbReference>
<feature type="region of interest" description="Disordered" evidence="2">
    <location>
        <begin position="1"/>
        <end position="38"/>
    </location>
</feature>
<dbReference type="SMART" id="SM00530">
    <property type="entry name" value="HTH_XRE"/>
    <property type="match status" value="1"/>
</dbReference>
<dbReference type="InterPro" id="IPR010982">
    <property type="entry name" value="Lambda_DNA-bd_dom_sf"/>
</dbReference>
<sequence>MTSGASASSGQKQEPRMSNSSTITSRGNRRKKAMDTAHVPIHPGEILAEEFLGPLGITKYRLAKTIDVPATRIGEIIRGTRNVSPDTALRLSKALGTSERFWMNLQSHYDLEVQRELLQAELERIKPLVAKIDGRLSE</sequence>
<reference evidence="4 5" key="1">
    <citation type="submission" date="2019-04" db="EMBL/GenBank/DDBJ databases">
        <authorList>
            <person name="Jiang L."/>
        </authorList>
    </citation>
    <scope>NUCLEOTIDE SEQUENCE [LARGE SCALE GENOMIC DNA]</scope>
    <source>
        <strain evidence="4 5">YIM 131853</strain>
    </source>
</reference>
<dbReference type="Proteomes" id="UP000309133">
    <property type="component" value="Unassembled WGS sequence"/>
</dbReference>
<feature type="compositionally biased region" description="Polar residues" evidence="2">
    <location>
        <begin position="1"/>
        <end position="26"/>
    </location>
</feature>
<evidence type="ECO:0000313" key="5">
    <source>
        <dbReference type="Proteomes" id="UP000309133"/>
    </source>
</evidence>
<dbReference type="PANTHER" id="PTHR36924:SF1">
    <property type="entry name" value="ANTITOXIN HIGA-1"/>
    <property type="match status" value="1"/>
</dbReference>
<protein>
    <submittedName>
        <fullName evidence="4">Addiction module antidote protein, HigA family</fullName>
    </submittedName>
</protein>
<evidence type="ECO:0000256" key="2">
    <source>
        <dbReference type="SAM" id="MobiDB-lite"/>
    </source>
</evidence>
<feature type="domain" description="HTH cro/C1-type" evidence="3">
    <location>
        <begin position="55"/>
        <end position="102"/>
    </location>
</feature>
<comment type="caution">
    <text evidence="4">The sequence shown here is derived from an EMBL/GenBank/DDBJ whole genome shotgun (WGS) entry which is preliminary data.</text>
</comment>
<organism evidence="4 5">
    <name type="scientific">Naasia lichenicola</name>
    <dbReference type="NCBI Taxonomy" id="2565933"/>
    <lineage>
        <taxon>Bacteria</taxon>
        <taxon>Bacillati</taxon>
        <taxon>Actinomycetota</taxon>
        <taxon>Actinomycetes</taxon>
        <taxon>Micrococcales</taxon>
        <taxon>Microbacteriaceae</taxon>
        <taxon>Naasia</taxon>
    </lineage>
</organism>
<dbReference type="Gene3D" id="1.10.260.40">
    <property type="entry name" value="lambda repressor-like DNA-binding domains"/>
    <property type="match status" value="1"/>
</dbReference>
<dbReference type="CDD" id="cd00093">
    <property type="entry name" value="HTH_XRE"/>
    <property type="match status" value="1"/>
</dbReference>
<dbReference type="PROSITE" id="PS50943">
    <property type="entry name" value="HTH_CROC1"/>
    <property type="match status" value="1"/>
</dbReference>
<dbReference type="PANTHER" id="PTHR36924">
    <property type="entry name" value="ANTITOXIN HIGA-1"/>
    <property type="match status" value="1"/>
</dbReference>
<dbReference type="AlphaFoldDB" id="A0A4S4FTE5"/>
<keyword evidence="5" id="KW-1185">Reference proteome</keyword>
<evidence type="ECO:0000313" key="4">
    <source>
        <dbReference type="EMBL" id="THG32846.1"/>
    </source>
</evidence>
<keyword evidence="1" id="KW-0238">DNA-binding</keyword>
<name>A0A4S4FTE5_9MICO</name>
<dbReference type="OrthoDB" id="3174593at2"/>
<dbReference type="NCBIfam" id="TIGR02607">
    <property type="entry name" value="antidote_HigA"/>
    <property type="match status" value="1"/>
</dbReference>